<keyword evidence="10" id="KW-1185">Reference proteome</keyword>
<feature type="transmembrane region" description="Helical" evidence="7">
    <location>
        <begin position="308"/>
        <end position="327"/>
    </location>
</feature>
<evidence type="ECO:0000256" key="3">
    <source>
        <dbReference type="ARBA" id="ARBA00022475"/>
    </source>
</evidence>
<dbReference type="PROSITE" id="PS50928">
    <property type="entry name" value="ABC_TM1"/>
    <property type="match status" value="1"/>
</dbReference>
<dbReference type="RefSeq" id="WP_262686508.1">
    <property type="nucleotide sequence ID" value="NZ_JAOQIO010000094.1"/>
</dbReference>
<dbReference type="InterPro" id="IPR035906">
    <property type="entry name" value="MetI-like_sf"/>
</dbReference>
<feature type="transmembrane region" description="Helical" evidence="7">
    <location>
        <begin position="12"/>
        <end position="34"/>
    </location>
</feature>
<dbReference type="Proteomes" id="UP001652445">
    <property type="component" value="Unassembled WGS sequence"/>
</dbReference>
<evidence type="ECO:0000313" key="9">
    <source>
        <dbReference type="EMBL" id="MCU6795559.1"/>
    </source>
</evidence>
<comment type="caution">
    <text evidence="9">The sequence shown here is derived from an EMBL/GenBank/DDBJ whole genome shotgun (WGS) entry which is preliminary data.</text>
</comment>
<feature type="domain" description="ABC transmembrane type-1" evidence="8">
    <location>
        <begin position="205"/>
        <end position="419"/>
    </location>
</feature>
<keyword evidence="6 7" id="KW-0472">Membrane</keyword>
<feature type="transmembrane region" description="Helical" evidence="7">
    <location>
        <begin position="398"/>
        <end position="420"/>
    </location>
</feature>
<evidence type="ECO:0000256" key="6">
    <source>
        <dbReference type="ARBA" id="ARBA00023136"/>
    </source>
</evidence>
<dbReference type="SUPFAM" id="SSF161098">
    <property type="entry name" value="MetI-like"/>
    <property type="match status" value="1"/>
</dbReference>
<dbReference type="Gene3D" id="1.10.3720.10">
    <property type="entry name" value="MetI-like"/>
    <property type="match status" value="1"/>
</dbReference>
<feature type="transmembrane region" description="Helical" evidence="7">
    <location>
        <begin position="242"/>
        <end position="262"/>
    </location>
</feature>
<feature type="transmembrane region" description="Helical" evidence="7">
    <location>
        <begin position="210"/>
        <end position="230"/>
    </location>
</feature>
<evidence type="ECO:0000256" key="2">
    <source>
        <dbReference type="ARBA" id="ARBA00022448"/>
    </source>
</evidence>
<accession>A0ABT2ULQ0</accession>
<evidence type="ECO:0000256" key="1">
    <source>
        <dbReference type="ARBA" id="ARBA00004651"/>
    </source>
</evidence>
<evidence type="ECO:0000259" key="8">
    <source>
        <dbReference type="PROSITE" id="PS50928"/>
    </source>
</evidence>
<evidence type="ECO:0000313" key="10">
    <source>
        <dbReference type="Proteomes" id="UP001652445"/>
    </source>
</evidence>
<keyword evidence="4 7" id="KW-0812">Transmembrane</keyword>
<evidence type="ECO:0000256" key="7">
    <source>
        <dbReference type="RuleBase" id="RU363032"/>
    </source>
</evidence>
<protein>
    <submittedName>
        <fullName evidence="9">Sugar ABC transporter permease</fullName>
    </submittedName>
</protein>
<dbReference type="CDD" id="cd06261">
    <property type="entry name" value="TM_PBP2"/>
    <property type="match status" value="1"/>
</dbReference>
<name>A0ABT2ULQ0_9BACL</name>
<dbReference type="Pfam" id="PF00528">
    <property type="entry name" value="BPD_transp_1"/>
    <property type="match status" value="1"/>
</dbReference>
<dbReference type="PANTHER" id="PTHR30193:SF37">
    <property type="entry name" value="INNER MEMBRANE ABC TRANSPORTER PERMEASE PROTEIN YCJO"/>
    <property type="match status" value="1"/>
</dbReference>
<evidence type="ECO:0000256" key="5">
    <source>
        <dbReference type="ARBA" id="ARBA00022989"/>
    </source>
</evidence>
<sequence>MFKRIGLTKESRTAYVLILPAVLLICAIAIWPVMRSIWISLYDIRLNDPTKSEIHTVYALDMEKYAETLPILLKTLETEAGAGGRAGTELEPLRLKTEQIRKELETDPAIKDRYEQIDRLLYDFKPVPEQLKYMKLDNDKAARMKSELSVIRSSLVQLKEKGMMKRPDDAIGLTNALQGTFIEPNFVGLDHYKKFLTDSRLWQSIGNTSLFTVYAVSMEMLFGLLIALLINRSFRGRGLVRAAVLIPWATPTAISAMIWHFLYDGQNGIVAKLFAETGFIPQMSTLLSTKSGAMFSIVLADTWKTSPFVALLLLAGLQTISGSLYEAAQVDGANRWKQFIHITLPSLKTTILVAVMFRTLDAFRVFDLIYVLTGGGPANSTESISIYAYKTMFSELNFGAGSALSVIVFLCIAIICMIYVKILGADAVSKRGS</sequence>
<dbReference type="InterPro" id="IPR051393">
    <property type="entry name" value="ABC_transporter_permease"/>
</dbReference>
<dbReference type="InterPro" id="IPR000515">
    <property type="entry name" value="MetI-like"/>
</dbReference>
<comment type="subcellular location">
    <subcellularLocation>
        <location evidence="1 7">Cell membrane</location>
        <topology evidence="1 7">Multi-pass membrane protein</topology>
    </subcellularLocation>
</comment>
<evidence type="ECO:0000256" key="4">
    <source>
        <dbReference type="ARBA" id="ARBA00022692"/>
    </source>
</evidence>
<organism evidence="9 10">
    <name type="scientific">Paenibacillus baimaensis</name>
    <dbReference type="NCBI Taxonomy" id="2982185"/>
    <lineage>
        <taxon>Bacteria</taxon>
        <taxon>Bacillati</taxon>
        <taxon>Bacillota</taxon>
        <taxon>Bacilli</taxon>
        <taxon>Bacillales</taxon>
        <taxon>Paenibacillaceae</taxon>
        <taxon>Paenibacillus</taxon>
    </lineage>
</organism>
<keyword evidence="2 7" id="KW-0813">Transport</keyword>
<keyword evidence="3" id="KW-1003">Cell membrane</keyword>
<dbReference type="EMBL" id="JAOQIO010000094">
    <property type="protein sequence ID" value="MCU6795559.1"/>
    <property type="molecule type" value="Genomic_DNA"/>
</dbReference>
<proteinExistence type="inferred from homology"/>
<keyword evidence="5 7" id="KW-1133">Transmembrane helix</keyword>
<reference evidence="9 10" key="1">
    <citation type="submission" date="2022-09" db="EMBL/GenBank/DDBJ databases">
        <authorList>
            <person name="Han X.L."/>
            <person name="Wang Q."/>
            <person name="Lu T."/>
        </authorList>
    </citation>
    <scope>NUCLEOTIDE SEQUENCE [LARGE SCALE GENOMIC DNA]</scope>
    <source>
        <strain evidence="9 10">WQ 127069</strain>
    </source>
</reference>
<gene>
    <name evidence="9" type="ORF">OB236_25940</name>
</gene>
<comment type="similarity">
    <text evidence="7">Belongs to the binding-protein-dependent transport system permease family.</text>
</comment>
<dbReference type="PANTHER" id="PTHR30193">
    <property type="entry name" value="ABC TRANSPORTER PERMEASE PROTEIN"/>
    <property type="match status" value="1"/>
</dbReference>